<name>A0A1I8A0L0_9BILA</name>
<dbReference type="PRINTS" id="PR00625">
    <property type="entry name" value="JDOMAIN"/>
</dbReference>
<dbReference type="InterPro" id="IPR036869">
    <property type="entry name" value="J_dom_sf"/>
</dbReference>
<dbReference type="Proteomes" id="UP000095287">
    <property type="component" value="Unplaced"/>
</dbReference>
<dbReference type="AlphaFoldDB" id="A0A1I8A0L0"/>
<dbReference type="CDD" id="cd06257">
    <property type="entry name" value="DnaJ"/>
    <property type="match status" value="1"/>
</dbReference>
<keyword evidence="1" id="KW-0472">Membrane</keyword>
<feature type="transmembrane region" description="Helical" evidence="1">
    <location>
        <begin position="166"/>
        <end position="183"/>
    </location>
</feature>
<dbReference type="Pfam" id="PF00226">
    <property type="entry name" value="DnaJ"/>
    <property type="match status" value="1"/>
</dbReference>
<protein>
    <submittedName>
        <fullName evidence="4">J domain-containing protein</fullName>
    </submittedName>
</protein>
<accession>A0A1I8A0L0</accession>
<evidence type="ECO:0000313" key="3">
    <source>
        <dbReference type="Proteomes" id="UP000095287"/>
    </source>
</evidence>
<evidence type="ECO:0000256" key="1">
    <source>
        <dbReference type="SAM" id="Phobius"/>
    </source>
</evidence>
<reference evidence="4" key="1">
    <citation type="submission" date="2016-11" db="UniProtKB">
        <authorList>
            <consortium name="WormBaseParasite"/>
        </authorList>
    </citation>
    <scope>IDENTIFICATION</scope>
</reference>
<sequence length="214" mass="25357">MCVPVTEMDFHRRALDRRTFRTTASIVLRSSLQSPRVLRRPANSSPRQTTSVHLGRLLPSSRHTQAMALIAARRIYTKVEFRINPALYGQDRRTDHEILGVPKGADEKQIQKAYSNMLRKYYPWQYGVQSDSEVTEQYIQKKVAYMQLIDQEKTWHKRLRHRFSKFYQYIVSALFAIGFYEALRYLARDLYKKHVVANRLIVDERKKIMMSKTQ</sequence>
<dbReference type="WBParaSite" id="L893_g31491.t1">
    <property type="protein sequence ID" value="L893_g31491.t1"/>
    <property type="gene ID" value="L893_g31491"/>
</dbReference>
<keyword evidence="1" id="KW-0812">Transmembrane</keyword>
<keyword evidence="3" id="KW-1185">Reference proteome</keyword>
<proteinExistence type="predicted"/>
<dbReference type="PROSITE" id="PS50076">
    <property type="entry name" value="DNAJ_2"/>
    <property type="match status" value="1"/>
</dbReference>
<dbReference type="Gene3D" id="1.10.287.110">
    <property type="entry name" value="DnaJ domain"/>
    <property type="match status" value="1"/>
</dbReference>
<keyword evidence="1" id="KW-1133">Transmembrane helix</keyword>
<feature type="domain" description="J" evidence="2">
    <location>
        <begin position="94"/>
        <end position="167"/>
    </location>
</feature>
<dbReference type="InterPro" id="IPR001623">
    <property type="entry name" value="DnaJ_domain"/>
</dbReference>
<organism evidence="3 4">
    <name type="scientific">Steinernema glaseri</name>
    <dbReference type="NCBI Taxonomy" id="37863"/>
    <lineage>
        <taxon>Eukaryota</taxon>
        <taxon>Metazoa</taxon>
        <taxon>Ecdysozoa</taxon>
        <taxon>Nematoda</taxon>
        <taxon>Chromadorea</taxon>
        <taxon>Rhabditida</taxon>
        <taxon>Tylenchina</taxon>
        <taxon>Panagrolaimomorpha</taxon>
        <taxon>Strongyloidoidea</taxon>
        <taxon>Steinernematidae</taxon>
        <taxon>Steinernema</taxon>
    </lineage>
</organism>
<dbReference type="SUPFAM" id="SSF46565">
    <property type="entry name" value="Chaperone J-domain"/>
    <property type="match status" value="1"/>
</dbReference>
<evidence type="ECO:0000259" key="2">
    <source>
        <dbReference type="PROSITE" id="PS50076"/>
    </source>
</evidence>
<evidence type="ECO:0000313" key="4">
    <source>
        <dbReference type="WBParaSite" id="L893_g31491.t1"/>
    </source>
</evidence>